<dbReference type="EMBL" id="DAAOEA010000001">
    <property type="protein sequence ID" value="HAD2649925.1"/>
    <property type="molecule type" value="Genomic_DNA"/>
</dbReference>
<protein>
    <submittedName>
        <fullName evidence="2">Phage tail protein</fullName>
    </submittedName>
</protein>
<dbReference type="RefSeq" id="WP_001539207.1">
    <property type="nucleotide sequence ID" value="NZ_CP131774.1"/>
</dbReference>
<dbReference type="Gene3D" id="6.10.140.940">
    <property type="match status" value="1"/>
</dbReference>
<dbReference type="AlphaFoldDB" id="A0A3Y9SJM2"/>
<feature type="coiled-coil region" evidence="1">
    <location>
        <begin position="63"/>
        <end position="90"/>
    </location>
</feature>
<accession>A0A3Y9SJM2</accession>
<dbReference type="Gene3D" id="1.20.5.340">
    <property type="match status" value="1"/>
</dbReference>
<keyword evidence="1" id="KW-0175">Coiled coil</keyword>
<name>A0A3Y9SJM2_SALET</name>
<evidence type="ECO:0000313" key="3">
    <source>
        <dbReference type="EMBL" id="HAD2649925.1"/>
    </source>
</evidence>
<reference evidence="2" key="2">
    <citation type="submission" date="2019-01" db="EMBL/GenBank/DDBJ databases">
        <authorList>
            <consortium name="NCBI Pathogen Detection Project"/>
        </authorList>
    </citation>
    <scope>NUCLEOTIDE SEQUENCE</scope>
    <source>
        <strain evidence="2">Salmonella enterica subsp. enterica</strain>
    </source>
</reference>
<reference evidence="2" key="1">
    <citation type="journal article" date="2018" name="Genome Biol.">
        <title>SKESA: strategic k-mer extension for scrupulous assemblies.</title>
        <authorList>
            <person name="Souvorov A."/>
            <person name="Agarwala R."/>
            <person name="Lipman D.J."/>
        </authorList>
    </citation>
    <scope>NUCLEOTIDE SEQUENCE</scope>
    <source>
        <strain evidence="2">Salmonella enterica subsp. enterica</strain>
    </source>
</reference>
<proteinExistence type="predicted"/>
<evidence type="ECO:0000256" key="1">
    <source>
        <dbReference type="SAM" id="Coils"/>
    </source>
</evidence>
<comment type="caution">
    <text evidence="2">The sequence shown here is derived from an EMBL/GenBank/DDBJ whole genome shotgun (WGS) entry which is preliminary data.</text>
</comment>
<evidence type="ECO:0000313" key="2">
    <source>
        <dbReference type="EMBL" id="HAD2547835.1"/>
    </source>
</evidence>
<evidence type="ECO:0000313" key="4">
    <source>
        <dbReference type="EMBL" id="HAD2683333.1"/>
    </source>
</evidence>
<sequence length="212" mass="22973">MADPSLNKPVVVQATRIDASILPRNIFSRSYLLYVINQGTDVSSIAEKANQAGGGAYDAQVRNDEQDVILDEHEKRITKTEEDISGIKVKLLEIENDVNGLKIKVQDIDGKVSDIIVDYVSLSRTGTQTLASSINVSGSYFVNGTKVVGARQTGWTAATGTANKGVFDADLTFAVSDTYTQSEIQVIANALITERRRTKALEDALRAHGLID</sequence>
<dbReference type="EMBL" id="DAAOEH010000001">
    <property type="protein sequence ID" value="HAD2683333.1"/>
    <property type="molecule type" value="Genomic_DNA"/>
</dbReference>
<gene>
    <name evidence="2" type="ORF">G1H51_02180</name>
    <name evidence="4" type="ORF">G1H77_02180</name>
    <name evidence="3" type="ORF">G1I19_02180</name>
</gene>
<dbReference type="EMBL" id="DAAOCX010000001">
    <property type="protein sequence ID" value="HAD2547835.1"/>
    <property type="molecule type" value="Genomic_DNA"/>
</dbReference>
<organism evidence="2">
    <name type="scientific">Salmonella enterica I</name>
    <dbReference type="NCBI Taxonomy" id="59201"/>
    <lineage>
        <taxon>Bacteria</taxon>
        <taxon>Pseudomonadati</taxon>
        <taxon>Pseudomonadota</taxon>
        <taxon>Gammaproteobacteria</taxon>
        <taxon>Enterobacterales</taxon>
        <taxon>Enterobacteriaceae</taxon>
        <taxon>Salmonella</taxon>
    </lineage>
</organism>